<dbReference type="GO" id="GO:0046872">
    <property type="term" value="F:metal ion binding"/>
    <property type="evidence" value="ECO:0007669"/>
    <property type="project" value="UniProtKB-KW"/>
</dbReference>
<comment type="similarity">
    <text evidence="1">Belongs to the metallo-dependent hydrolases superfamily. TatD-type hydrolase family.</text>
</comment>
<dbReference type="InterPro" id="IPR050891">
    <property type="entry name" value="TatD-type_Hydrolase"/>
</dbReference>
<dbReference type="PANTHER" id="PTHR10060:SF15">
    <property type="entry name" value="DEOXYRIBONUCLEASE TATDN1"/>
    <property type="match status" value="1"/>
</dbReference>
<dbReference type="Proteomes" id="UP000612055">
    <property type="component" value="Unassembled WGS sequence"/>
</dbReference>
<dbReference type="InterPro" id="IPR001130">
    <property type="entry name" value="TatD-like"/>
</dbReference>
<comment type="caution">
    <text evidence="6">The sequence shown here is derived from an EMBL/GenBank/DDBJ whole genome shotgun (WGS) entry which is preliminary data.</text>
</comment>
<dbReference type="OrthoDB" id="6079689at2759"/>
<evidence type="ECO:0000256" key="3">
    <source>
        <dbReference type="ARBA" id="ARBA00022723"/>
    </source>
</evidence>
<feature type="region of interest" description="Disordered" evidence="5">
    <location>
        <begin position="353"/>
        <end position="495"/>
    </location>
</feature>
<dbReference type="SUPFAM" id="SSF51556">
    <property type="entry name" value="Metallo-dependent hydrolases"/>
    <property type="match status" value="1"/>
</dbReference>
<gene>
    <name evidence="6" type="ORF">HYH03_004265</name>
</gene>
<dbReference type="EMBL" id="JAEHOE010000012">
    <property type="protein sequence ID" value="KAG2498007.1"/>
    <property type="molecule type" value="Genomic_DNA"/>
</dbReference>
<feature type="compositionally biased region" description="Basic and acidic residues" evidence="5">
    <location>
        <begin position="538"/>
        <end position="547"/>
    </location>
</feature>
<feature type="compositionally biased region" description="Acidic residues" evidence="5">
    <location>
        <begin position="444"/>
        <end position="459"/>
    </location>
</feature>
<feature type="compositionally biased region" description="Low complexity" evidence="5">
    <location>
        <begin position="22"/>
        <end position="31"/>
    </location>
</feature>
<evidence type="ECO:0000313" key="7">
    <source>
        <dbReference type="Proteomes" id="UP000612055"/>
    </source>
</evidence>
<keyword evidence="4" id="KW-0378">Hydrolase</keyword>
<dbReference type="GO" id="GO:0005829">
    <property type="term" value="C:cytosol"/>
    <property type="evidence" value="ECO:0007669"/>
    <property type="project" value="TreeGrafter"/>
</dbReference>
<reference evidence="6" key="1">
    <citation type="journal article" date="2020" name="bioRxiv">
        <title>Comparative genomics of Chlamydomonas.</title>
        <authorList>
            <person name="Craig R.J."/>
            <person name="Hasan A.R."/>
            <person name="Ness R.W."/>
            <person name="Keightley P.D."/>
        </authorList>
    </citation>
    <scope>NUCLEOTIDE SEQUENCE</scope>
    <source>
        <strain evidence="6">CCAP 11/70</strain>
    </source>
</reference>
<keyword evidence="7" id="KW-1185">Reference proteome</keyword>
<dbReference type="PANTHER" id="PTHR10060">
    <property type="entry name" value="TATD FAMILY DEOXYRIBONUCLEASE"/>
    <property type="match status" value="1"/>
</dbReference>
<feature type="compositionally biased region" description="Basic residues" evidence="5">
    <location>
        <begin position="708"/>
        <end position="718"/>
    </location>
</feature>
<dbReference type="InterPro" id="IPR032466">
    <property type="entry name" value="Metal_Hydrolase"/>
</dbReference>
<feature type="compositionally biased region" description="Acidic residues" evidence="5">
    <location>
        <begin position="383"/>
        <end position="408"/>
    </location>
</feature>
<evidence type="ECO:0000256" key="1">
    <source>
        <dbReference type="ARBA" id="ARBA00009275"/>
    </source>
</evidence>
<evidence type="ECO:0000256" key="4">
    <source>
        <dbReference type="ARBA" id="ARBA00022801"/>
    </source>
</evidence>
<dbReference type="Gene3D" id="3.20.20.140">
    <property type="entry name" value="Metal-dependent hydrolases"/>
    <property type="match status" value="1"/>
</dbReference>
<feature type="compositionally biased region" description="Low complexity" evidence="5">
    <location>
        <begin position="361"/>
        <end position="378"/>
    </location>
</feature>
<protein>
    <recommendedName>
        <fullName evidence="8">TatD related DNase</fullName>
    </recommendedName>
</protein>
<dbReference type="GO" id="GO:0008310">
    <property type="term" value="F:single-stranded DNA 3'-5' DNA exonuclease activity"/>
    <property type="evidence" value="ECO:0007669"/>
    <property type="project" value="TreeGrafter"/>
</dbReference>
<feature type="compositionally biased region" description="Gly residues" evidence="5">
    <location>
        <begin position="482"/>
        <end position="494"/>
    </location>
</feature>
<organism evidence="6 7">
    <name type="scientific">Edaphochlamys debaryana</name>
    <dbReference type="NCBI Taxonomy" id="47281"/>
    <lineage>
        <taxon>Eukaryota</taxon>
        <taxon>Viridiplantae</taxon>
        <taxon>Chlorophyta</taxon>
        <taxon>core chlorophytes</taxon>
        <taxon>Chlorophyceae</taxon>
        <taxon>CS clade</taxon>
        <taxon>Chlamydomonadales</taxon>
        <taxon>Chlamydomonadales incertae sedis</taxon>
        <taxon>Edaphochlamys</taxon>
    </lineage>
</organism>
<feature type="compositionally biased region" description="Low complexity" evidence="5">
    <location>
        <begin position="463"/>
        <end position="481"/>
    </location>
</feature>
<feature type="region of interest" description="Disordered" evidence="5">
    <location>
        <begin position="1"/>
        <end position="56"/>
    </location>
</feature>
<proteinExistence type="inferred from homology"/>
<feature type="compositionally biased region" description="Pro residues" evidence="5">
    <location>
        <begin position="47"/>
        <end position="56"/>
    </location>
</feature>
<keyword evidence="3" id="KW-0479">Metal-binding</keyword>
<keyword evidence="2" id="KW-0540">Nuclease</keyword>
<feature type="compositionally biased region" description="Low complexity" evidence="5">
    <location>
        <begin position="690"/>
        <end position="702"/>
    </location>
</feature>
<evidence type="ECO:0000313" key="6">
    <source>
        <dbReference type="EMBL" id="KAG2498007.1"/>
    </source>
</evidence>
<feature type="region of interest" description="Disordered" evidence="5">
    <location>
        <begin position="689"/>
        <end position="724"/>
    </location>
</feature>
<evidence type="ECO:0008006" key="8">
    <source>
        <dbReference type="Google" id="ProtNLM"/>
    </source>
</evidence>
<dbReference type="Pfam" id="PF01026">
    <property type="entry name" value="TatD_DNase"/>
    <property type="match status" value="1"/>
</dbReference>
<dbReference type="AlphaFoldDB" id="A0A835YAN9"/>
<feature type="region of interest" description="Disordered" evidence="5">
    <location>
        <begin position="745"/>
        <end position="783"/>
    </location>
</feature>
<feature type="region of interest" description="Disordered" evidence="5">
    <location>
        <begin position="537"/>
        <end position="565"/>
    </location>
</feature>
<accession>A0A835YAN9</accession>
<sequence length="783" mass="79921">MGGFGAPDRGGSRESKKASLRANKQNLAKAAKLAEKPKGPRPTFTEPAPPALPPTPGCAALVDAAAQLASRQFDRDQFKVLQRAASSGVGPIIAYTTDDGKLDALARTAKENAGQVYCMLGVHSDNIKRANDRLAPARMEQLRDLALEPGCVALLTGLAFRDVGIRYAQERALTEQMELAASVGLPVVLYEVRAAEALCERILEFRASGAGEGRAASTRLAVFNFGGSPEELRAYLDLGCYIMLTGRVCDQTEKGEALRALAASVPLDRLMLASDAPLATPQNINDAFVREGRNEPSNLPYVLEALAPAFGIPAAELAAATRCTTLEFFGIREAADAAAEAAAAAAVGTSEAAAGGGAGQEGLEPEATAGERGTAAAPKGAESGDEEEGGEDDEQNEEEEEEEEEEEPAAAASGKQKQQQKKKGGGGGGAGKAANLFAQLQLQEEGEGDGSEEGEEADGAEGAGRAAASAGAGPSGSSSAAAGGGAAGRRGAGAGRPAPRNFVAEYAAAAAAKGPVAGPRVSYACRGCRSVLFSEADTEPHADEERALFASTKPRRKGRGKRGDDSEAALCSYHFLGKPLAWMETCMQAEDGAALGEGRLVCPTCSSKLGKWALAGADEEQHLGAAGGGGGGRGAGRGGRGGAGEGGGIQCACGVVVPAPAYGLLRARLDILDAQLDIASAVQASLDAYEQGGQEEPSSSSGEDGGGKKKRGKQKRNKTANFSSFRNKNFGFRVKDQKALQESVVATVGADKEDKAGAGAGGGRRGGKEALGAVREDGDDGSD</sequence>
<name>A0A835YAN9_9CHLO</name>
<evidence type="ECO:0000256" key="5">
    <source>
        <dbReference type="SAM" id="MobiDB-lite"/>
    </source>
</evidence>
<evidence type="ECO:0000256" key="2">
    <source>
        <dbReference type="ARBA" id="ARBA00022722"/>
    </source>
</evidence>